<keyword evidence="1 2" id="KW-0808">Transferase</keyword>
<evidence type="ECO:0000313" key="3">
    <source>
        <dbReference type="Proteomes" id="UP000254875"/>
    </source>
</evidence>
<evidence type="ECO:0000256" key="1">
    <source>
        <dbReference type="ARBA" id="ARBA00022679"/>
    </source>
</evidence>
<dbReference type="AlphaFoldDB" id="A0A370MVI3"/>
<dbReference type="Gene3D" id="3.40.1080.10">
    <property type="entry name" value="Glutaconate Coenzyme A-transferase"/>
    <property type="match status" value="1"/>
</dbReference>
<gene>
    <name evidence="2" type="ORF">DLM46_37775</name>
</gene>
<protein>
    <submittedName>
        <fullName evidence="2">CoA transferase subunit A</fullName>
    </submittedName>
</protein>
<organism evidence="2 3">
    <name type="scientific">Paraburkholderia lacunae</name>
    <dbReference type="NCBI Taxonomy" id="2211104"/>
    <lineage>
        <taxon>Bacteria</taxon>
        <taxon>Pseudomonadati</taxon>
        <taxon>Pseudomonadota</taxon>
        <taxon>Betaproteobacteria</taxon>
        <taxon>Burkholderiales</taxon>
        <taxon>Burkholderiaceae</taxon>
        <taxon>Paraburkholderia</taxon>
    </lineage>
</organism>
<proteinExistence type="predicted"/>
<name>A0A370MVI3_9BURK</name>
<dbReference type="InterPro" id="IPR037171">
    <property type="entry name" value="NagB/RpiA_transferase-like"/>
</dbReference>
<comment type="caution">
    <text evidence="2">The sequence shown here is derived from an EMBL/GenBank/DDBJ whole genome shotgun (WGS) entry which is preliminary data.</text>
</comment>
<dbReference type="RefSeq" id="WP_115109880.1">
    <property type="nucleotide sequence ID" value="NZ_QHKS01000057.1"/>
</dbReference>
<sequence>MRYANKVVSMDEALSHVRSGTRLMLGEFVGAGEAARCIETLLCSGVNELTLIANTPGLRGGFLKAKLFASGQLAEFIGTHVGTTEESTHAYLTDAVRVTEFFPMGTWAEKVRAGALGLGGALVPVGIGMLDQPGMFPARDTPKQKIAIDGREFFVEPPLRADVSIIKGWRADTFGNVEFRGTSLQNQRDIAMAGRYTIVEVNEIVEVGTIPPERVGCPGVFVNAVVQGLTLEAQHALYRQHWTRLGRLPDAIAVEARA</sequence>
<evidence type="ECO:0000313" key="2">
    <source>
        <dbReference type="EMBL" id="RDJ97391.1"/>
    </source>
</evidence>
<dbReference type="Proteomes" id="UP000254875">
    <property type="component" value="Unassembled WGS sequence"/>
</dbReference>
<dbReference type="OrthoDB" id="9777193at2"/>
<dbReference type="EMBL" id="QHKS01000057">
    <property type="protein sequence ID" value="RDJ97391.1"/>
    <property type="molecule type" value="Genomic_DNA"/>
</dbReference>
<reference evidence="3" key="1">
    <citation type="submission" date="2018-05" db="EMBL/GenBank/DDBJ databases">
        <authorList>
            <person name="Feng T."/>
        </authorList>
    </citation>
    <scope>NUCLEOTIDE SEQUENCE [LARGE SCALE GENOMIC DNA]</scope>
    <source>
        <strain evidence="3">S27</strain>
    </source>
</reference>
<dbReference type="PANTHER" id="PTHR13707">
    <property type="entry name" value="KETOACID-COENZYME A TRANSFERASE"/>
    <property type="match status" value="1"/>
</dbReference>
<dbReference type="SMART" id="SM00882">
    <property type="entry name" value="CoA_trans"/>
    <property type="match status" value="1"/>
</dbReference>
<dbReference type="InterPro" id="IPR004165">
    <property type="entry name" value="CoA_trans_fam_I"/>
</dbReference>
<dbReference type="Pfam" id="PF01144">
    <property type="entry name" value="CoA_trans"/>
    <property type="match status" value="1"/>
</dbReference>
<keyword evidence="3" id="KW-1185">Reference proteome</keyword>
<dbReference type="SUPFAM" id="SSF100950">
    <property type="entry name" value="NagB/RpiA/CoA transferase-like"/>
    <property type="match status" value="1"/>
</dbReference>
<accession>A0A370MVI3</accession>
<dbReference type="PANTHER" id="PTHR13707:SF60">
    <property type="entry name" value="ACETATE COA-TRANSFERASE SUBUNIT ALPHA"/>
    <property type="match status" value="1"/>
</dbReference>
<dbReference type="GO" id="GO:0008410">
    <property type="term" value="F:CoA-transferase activity"/>
    <property type="evidence" value="ECO:0007669"/>
    <property type="project" value="InterPro"/>
</dbReference>